<dbReference type="Proteomes" id="UP000064967">
    <property type="component" value="Chromosome"/>
</dbReference>
<protein>
    <submittedName>
        <fullName evidence="2">RNA polymerase sigma-70 factor, ECF subfamily</fullName>
    </submittedName>
</protein>
<organism evidence="2 3">
    <name type="scientific">Labilithrix luteola</name>
    <dbReference type="NCBI Taxonomy" id="1391654"/>
    <lineage>
        <taxon>Bacteria</taxon>
        <taxon>Pseudomonadati</taxon>
        <taxon>Myxococcota</taxon>
        <taxon>Polyangia</taxon>
        <taxon>Polyangiales</taxon>
        <taxon>Labilitrichaceae</taxon>
        <taxon>Labilithrix</taxon>
    </lineage>
</organism>
<dbReference type="AlphaFoldDB" id="A0A0K1PZQ9"/>
<reference evidence="2 3" key="1">
    <citation type="submission" date="2015-08" db="EMBL/GenBank/DDBJ databases">
        <authorList>
            <person name="Babu N.S."/>
            <person name="Beckwith C.J."/>
            <person name="Beseler K.G."/>
            <person name="Brison A."/>
            <person name="Carone J.V."/>
            <person name="Caskin T.P."/>
            <person name="Diamond M."/>
            <person name="Durham M.E."/>
            <person name="Foxe J.M."/>
            <person name="Go M."/>
            <person name="Henderson B.A."/>
            <person name="Jones I.B."/>
            <person name="McGettigan J.A."/>
            <person name="Micheletti S.J."/>
            <person name="Nasrallah M.E."/>
            <person name="Ortiz D."/>
            <person name="Piller C.R."/>
            <person name="Privatt S.R."/>
            <person name="Schneider S.L."/>
            <person name="Sharp S."/>
            <person name="Smith T.C."/>
            <person name="Stanton J.D."/>
            <person name="Ullery H.E."/>
            <person name="Wilson R.J."/>
            <person name="Serrano M.G."/>
            <person name="Buck G."/>
            <person name="Lee V."/>
            <person name="Wang Y."/>
            <person name="Carvalho R."/>
            <person name="Voegtly L."/>
            <person name="Shi R."/>
            <person name="Duckworth R."/>
            <person name="Johnson A."/>
            <person name="Loviza R."/>
            <person name="Walstead R."/>
            <person name="Shah Z."/>
            <person name="Kiflezghi M."/>
            <person name="Wade K."/>
            <person name="Ball S.L."/>
            <person name="Bradley K.W."/>
            <person name="Asai D.J."/>
            <person name="Bowman C.A."/>
            <person name="Russell D.A."/>
            <person name="Pope W.H."/>
            <person name="Jacobs-Sera D."/>
            <person name="Hendrix R.W."/>
            <person name="Hatfull G.F."/>
        </authorList>
    </citation>
    <scope>NUCLEOTIDE SEQUENCE [LARGE SCALE GENOMIC DNA]</scope>
    <source>
        <strain evidence="2 3">DSM 27648</strain>
    </source>
</reference>
<dbReference type="STRING" id="1391654.AKJ09_05684"/>
<dbReference type="InterPro" id="IPR014284">
    <property type="entry name" value="RNA_pol_sigma-70_dom"/>
</dbReference>
<evidence type="ECO:0000259" key="1">
    <source>
        <dbReference type="Pfam" id="PF04542"/>
    </source>
</evidence>
<dbReference type="GO" id="GO:0006352">
    <property type="term" value="P:DNA-templated transcription initiation"/>
    <property type="evidence" value="ECO:0007669"/>
    <property type="project" value="InterPro"/>
</dbReference>
<gene>
    <name evidence="2" type="ORF">AKJ09_05684</name>
</gene>
<name>A0A0K1PZQ9_9BACT</name>
<feature type="domain" description="RNA polymerase sigma-70 region 2" evidence="1">
    <location>
        <begin position="34"/>
        <end position="96"/>
    </location>
</feature>
<dbReference type="SUPFAM" id="SSF88946">
    <property type="entry name" value="Sigma2 domain of RNA polymerase sigma factors"/>
    <property type="match status" value="1"/>
</dbReference>
<evidence type="ECO:0000313" key="3">
    <source>
        <dbReference type="Proteomes" id="UP000064967"/>
    </source>
</evidence>
<keyword evidence="3" id="KW-1185">Reference proteome</keyword>
<proteinExistence type="predicted"/>
<dbReference type="NCBIfam" id="TIGR02937">
    <property type="entry name" value="sigma70-ECF"/>
    <property type="match status" value="1"/>
</dbReference>
<evidence type="ECO:0000313" key="2">
    <source>
        <dbReference type="EMBL" id="AKU99020.1"/>
    </source>
</evidence>
<dbReference type="InterPro" id="IPR013325">
    <property type="entry name" value="RNA_pol_sigma_r2"/>
</dbReference>
<sequence length="182" mass="20473">MDERSSIRTLDADMARLADGDRDACARVFAALWPVMVAFAEKTLGASADADDVAQKAMAKLFAQASDFDRDRPALAWALSITGWECRTVLRQRQRRREDVLTQDVHDGVASRDRDPEEHAVLRGLSEAVRTSLGELSVLDQETLRAAFFEEMGVGAEGSTFRKRKERALDRLRATWRRLYGD</sequence>
<dbReference type="GO" id="GO:0003700">
    <property type="term" value="F:DNA-binding transcription factor activity"/>
    <property type="evidence" value="ECO:0007669"/>
    <property type="project" value="InterPro"/>
</dbReference>
<dbReference type="Gene3D" id="1.10.1740.10">
    <property type="match status" value="1"/>
</dbReference>
<dbReference type="Pfam" id="PF04542">
    <property type="entry name" value="Sigma70_r2"/>
    <property type="match status" value="1"/>
</dbReference>
<accession>A0A0K1PZQ9</accession>
<dbReference type="OrthoDB" id="5521054at2"/>
<dbReference type="EMBL" id="CP012333">
    <property type="protein sequence ID" value="AKU99020.1"/>
    <property type="molecule type" value="Genomic_DNA"/>
</dbReference>
<dbReference type="KEGG" id="llu:AKJ09_05684"/>
<dbReference type="InterPro" id="IPR007627">
    <property type="entry name" value="RNA_pol_sigma70_r2"/>
</dbReference>
<dbReference type="RefSeq" id="WP_146650256.1">
    <property type="nucleotide sequence ID" value="NZ_CP012333.1"/>
</dbReference>